<dbReference type="RefSeq" id="WP_145272620.1">
    <property type="nucleotide sequence ID" value="NZ_CP036426.1"/>
</dbReference>
<evidence type="ECO:0000313" key="1">
    <source>
        <dbReference type="EMBL" id="QDV36391.1"/>
    </source>
</evidence>
<dbReference type="EMBL" id="CP036426">
    <property type="protein sequence ID" value="QDV36391.1"/>
    <property type="molecule type" value="Genomic_DNA"/>
</dbReference>
<protein>
    <recommendedName>
        <fullName evidence="3">F5/8 type C domain protein</fullName>
    </recommendedName>
</protein>
<sequence>MLRKQIIGGQKEPPTTTGGEIDIAAVATVLVTSEDPEHPIDHAFDGSRGPGGSRWIAGEPGEQAVILAFDAPQAIRRVALEVEETEVARTQELQLAASTDGGQTYRELFRQEYNFSPSGSTFGRVDWAVEVEGVTHLRLAIKPDKGGKHCRAAITSLVLRS</sequence>
<reference evidence="1 2" key="1">
    <citation type="submission" date="2019-02" db="EMBL/GenBank/DDBJ databases">
        <title>Deep-cultivation of Planctomycetes and their phenomic and genomic characterization uncovers novel biology.</title>
        <authorList>
            <person name="Wiegand S."/>
            <person name="Jogler M."/>
            <person name="Boedeker C."/>
            <person name="Pinto D."/>
            <person name="Vollmers J."/>
            <person name="Rivas-Marin E."/>
            <person name="Kohn T."/>
            <person name="Peeters S.H."/>
            <person name="Heuer A."/>
            <person name="Rast P."/>
            <person name="Oberbeckmann S."/>
            <person name="Bunk B."/>
            <person name="Jeske O."/>
            <person name="Meyerdierks A."/>
            <person name="Storesund J.E."/>
            <person name="Kallscheuer N."/>
            <person name="Luecker S."/>
            <person name="Lage O.M."/>
            <person name="Pohl T."/>
            <person name="Merkel B.J."/>
            <person name="Hornburger P."/>
            <person name="Mueller R.-W."/>
            <person name="Bruemmer F."/>
            <person name="Labrenz M."/>
            <person name="Spormann A.M."/>
            <person name="Op den Camp H."/>
            <person name="Overmann J."/>
            <person name="Amann R."/>
            <person name="Jetten M.S.M."/>
            <person name="Mascher T."/>
            <person name="Medema M.H."/>
            <person name="Devos D.P."/>
            <person name="Kaster A.-K."/>
            <person name="Ovreas L."/>
            <person name="Rohde M."/>
            <person name="Galperin M.Y."/>
            <person name="Jogler C."/>
        </authorList>
    </citation>
    <scope>NUCLEOTIDE SEQUENCE [LARGE SCALE GENOMIC DNA]</scope>
    <source>
        <strain evidence="1 2">ElP</strain>
    </source>
</reference>
<organism evidence="1 2">
    <name type="scientific">Tautonia plasticadhaerens</name>
    <dbReference type="NCBI Taxonomy" id="2527974"/>
    <lineage>
        <taxon>Bacteria</taxon>
        <taxon>Pseudomonadati</taxon>
        <taxon>Planctomycetota</taxon>
        <taxon>Planctomycetia</taxon>
        <taxon>Isosphaerales</taxon>
        <taxon>Isosphaeraceae</taxon>
        <taxon>Tautonia</taxon>
    </lineage>
</organism>
<proteinExistence type="predicted"/>
<dbReference type="KEGG" id="tpla:ElP_43150"/>
<gene>
    <name evidence="1" type="ORF">ElP_43150</name>
</gene>
<keyword evidence="2" id="KW-1185">Reference proteome</keyword>
<name>A0A518H6D9_9BACT</name>
<dbReference type="OrthoDB" id="270885at2"/>
<dbReference type="AlphaFoldDB" id="A0A518H6D9"/>
<dbReference type="SUPFAM" id="SSF49785">
    <property type="entry name" value="Galactose-binding domain-like"/>
    <property type="match status" value="1"/>
</dbReference>
<dbReference type="Gene3D" id="2.60.120.260">
    <property type="entry name" value="Galactose-binding domain-like"/>
    <property type="match status" value="1"/>
</dbReference>
<accession>A0A518H6D9</accession>
<evidence type="ECO:0008006" key="3">
    <source>
        <dbReference type="Google" id="ProtNLM"/>
    </source>
</evidence>
<dbReference type="InterPro" id="IPR008979">
    <property type="entry name" value="Galactose-bd-like_sf"/>
</dbReference>
<evidence type="ECO:0000313" key="2">
    <source>
        <dbReference type="Proteomes" id="UP000317835"/>
    </source>
</evidence>
<dbReference type="Proteomes" id="UP000317835">
    <property type="component" value="Chromosome"/>
</dbReference>